<gene>
    <name evidence="1" type="ORF">QE364_003979</name>
</gene>
<protein>
    <submittedName>
        <fullName evidence="1">Uncharacterized protein</fullName>
    </submittedName>
</protein>
<dbReference type="Proteomes" id="UP001261666">
    <property type="component" value="Unassembled WGS sequence"/>
</dbReference>
<comment type="caution">
    <text evidence="1">The sequence shown here is derived from an EMBL/GenBank/DDBJ whole genome shotgun (WGS) entry which is preliminary data.</text>
</comment>
<organism evidence="1 2">
    <name type="scientific">Nocardioides zeae</name>
    <dbReference type="NCBI Taxonomy" id="1457234"/>
    <lineage>
        <taxon>Bacteria</taxon>
        <taxon>Bacillati</taxon>
        <taxon>Actinomycetota</taxon>
        <taxon>Actinomycetes</taxon>
        <taxon>Propionibacteriales</taxon>
        <taxon>Nocardioidaceae</taxon>
        <taxon>Nocardioides</taxon>
    </lineage>
</organism>
<name>A0ACC6INI1_9ACTN</name>
<keyword evidence="2" id="KW-1185">Reference proteome</keyword>
<evidence type="ECO:0000313" key="2">
    <source>
        <dbReference type="Proteomes" id="UP001261666"/>
    </source>
</evidence>
<proteinExistence type="predicted"/>
<evidence type="ECO:0000313" key="1">
    <source>
        <dbReference type="EMBL" id="MDR6212244.1"/>
    </source>
</evidence>
<reference evidence="1" key="1">
    <citation type="submission" date="2023-08" db="EMBL/GenBank/DDBJ databases">
        <title>Functional and genomic diversity of the sorghum phyllosphere microbiome.</title>
        <authorList>
            <person name="Shade A."/>
        </authorList>
    </citation>
    <scope>NUCLEOTIDE SEQUENCE</scope>
    <source>
        <strain evidence="1">SORGH_AS_0885</strain>
    </source>
</reference>
<dbReference type="EMBL" id="JAVIZJ010000021">
    <property type="protein sequence ID" value="MDR6212244.1"/>
    <property type="molecule type" value="Genomic_DNA"/>
</dbReference>
<accession>A0ACC6INI1</accession>
<sequence length="152" mass="16892">MTSSRTFSDSIVVAASPEAVWDVVSDVTRTGEWSPVCRACWWDEGDGPRVGAHFTGRNETPDRTWETRSEVVVADPGRAFGWAVNDRRVFWAYTIEPVDGGSRLTESWEFTPRGQEFVTEKFGPAGVELREQMAREGIPVTLAAIKAVVERG</sequence>